<dbReference type="GeneID" id="110783584"/>
<organism evidence="6 7">
    <name type="scientific">Spinacia oleracea</name>
    <name type="common">Spinach</name>
    <dbReference type="NCBI Taxonomy" id="3562"/>
    <lineage>
        <taxon>Eukaryota</taxon>
        <taxon>Viridiplantae</taxon>
        <taxon>Streptophyta</taxon>
        <taxon>Embryophyta</taxon>
        <taxon>Tracheophyta</taxon>
        <taxon>Spermatophyta</taxon>
        <taxon>Magnoliopsida</taxon>
        <taxon>eudicotyledons</taxon>
        <taxon>Gunneridae</taxon>
        <taxon>Pentapetalae</taxon>
        <taxon>Caryophyllales</taxon>
        <taxon>Chenopodiaceae</taxon>
        <taxon>Chenopodioideae</taxon>
        <taxon>Anserineae</taxon>
        <taxon>Spinacia</taxon>
    </lineage>
</organism>
<dbReference type="Pfam" id="PF05678">
    <property type="entry name" value="VQ"/>
    <property type="match status" value="1"/>
</dbReference>
<sequence>MEITSKFKDRENNSPPLNSPTSCSTTQPPLPITRSDPNSPYPTTFVTADTSSFKQVVQMLTGSSEVTPKHNPKPPQQQQQQQQQNHHENHSRNYVIPPVKTAPKKQGFKLYERRNSIKNLISPLNAASANFTHQNPSFSPRYKTEILSPSLLDFPSLTLSPVTPLVEDPFNKSSPSIGGGSGGGGNCGGFAAEEEKKSMAEKGYYLHPSPISTPRDSQPQLLTLFPLSSPRVSDP</sequence>
<accession>A0A9R0I6N2</accession>
<evidence type="ECO:0000256" key="1">
    <source>
        <dbReference type="ARBA" id="ARBA00004123"/>
    </source>
</evidence>
<keyword evidence="2" id="KW-0597">Phosphoprotein</keyword>
<reference evidence="7" key="2">
    <citation type="submission" date="2025-08" db="UniProtKB">
        <authorList>
            <consortium name="RefSeq"/>
        </authorList>
    </citation>
    <scope>IDENTIFICATION</scope>
    <source>
        <tissue evidence="7">Leaf</tissue>
    </source>
</reference>
<dbReference type="Proteomes" id="UP000813463">
    <property type="component" value="Chromosome 4"/>
</dbReference>
<evidence type="ECO:0000256" key="2">
    <source>
        <dbReference type="ARBA" id="ARBA00022553"/>
    </source>
</evidence>
<dbReference type="GO" id="GO:0005634">
    <property type="term" value="C:nucleus"/>
    <property type="evidence" value="ECO:0007669"/>
    <property type="project" value="UniProtKB-SubCell"/>
</dbReference>
<dbReference type="InterPro" id="IPR008889">
    <property type="entry name" value="VQ"/>
</dbReference>
<feature type="region of interest" description="Disordered" evidence="4">
    <location>
        <begin position="170"/>
        <end position="191"/>
    </location>
</feature>
<dbReference type="AlphaFoldDB" id="A0A9R0I6N2"/>
<gene>
    <name evidence="7" type="primary">LOC110783584</name>
</gene>
<keyword evidence="3" id="KW-0539">Nucleus</keyword>
<feature type="domain" description="VQ" evidence="5">
    <location>
        <begin position="40"/>
        <end position="65"/>
    </location>
</feature>
<reference evidence="6" key="1">
    <citation type="journal article" date="2021" name="Nat. Commun.">
        <title>Genomic analyses provide insights into spinach domestication and the genetic basis of agronomic traits.</title>
        <authorList>
            <person name="Cai X."/>
            <person name="Sun X."/>
            <person name="Xu C."/>
            <person name="Sun H."/>
            <person name="Wang X."/>
            <person name="Ge C."/>
            <person name="Zhang Z."/>
            <person name="Wang Q."/>
            <person name="Fei Z."/>
            <person name="Jiao C."/>
            <person name="Wang Q."/>
        </authorList>
    </citation>
    <scope>NUCLEOTIDE SEQUENCE [LARGE SCALE GENOMIC DNA]</scope>
    <source>
        <strain evidence="6">cv. Varoflay</strain>
    </source>
</reference>
<feature type="region of interest" description="Disordered" evidence="4">
    <location>
        <begin position="205"/>
        <end position="235"/>
    </location>
</feature>
<keyword evidence="6" id="KW-1185">Reference proteome</keyword>
<dbReference type="PANTHER" id="PTHR33402:SF17">
    <property type="entry name" value="VQ MOTIF-CONTAINING PROTEIN 33"/>
    <property type="match status" value="1"/>
</dbReference>
<comment type="subcellular location">
    <subcellularLocation>
        <location evidence="1">Nucleus</location>
    </subcellularLocation>
</comment>
<evidence type="ECO:0000259" key="5">
    <source>
        <dbReference type="Pfam" id="PF05678"/>
    </source>
</evidence>
<evidence type="ECO:0000256" key="3">
    <source>
        <dbReference type="ARBA" id="ARBA00023242"/>
    </source>
</evidence>
<name>A0A9R0I6N2_SPIOL</name>
<dbReference type="KEGG" id="soe:110783584"/>
<dbReference type="RefSeq" id="XP_021843628.1">
    <property type="nucleotide sequence ID" value="XM_021987936.2"/>
</dbReference>
<evidence type="ECO:0000313" key="7">
    <source>
        <dbReference type="RefSeq" id="XP_021843628.1"/>
    </source>
</evidence>
<dbReference type="InterPro" id="IPR039611">
    <property type="entry name" value="VQ_4/11/13/19/31/33"/>
</dbReference>
<protein>
    <submittedName>
        <fullName evidence="7">VQ motif-containing protein 4-like</fullName>
    </submittedName>
</protein>
<feature type="region of interest" description="Disordered" evidence="4">
    <location>
        <begin position="60"/>
        <end position="105"/>
    </location>
</feature>
<proteinExistence type="predicted"/>
<feature type="compositionally biased region" description="Basic and acidic residues" evidence="4">
    <location>
        <begin position="1"/>
        <end position="12"/>
    </location>
</feature>
<feature type="region of interest" description="Disordered" evidence="4">
    <location>
        <begin position="1"/>
        <end position="47"/>
    </location>
</feature>
<feature type="compositionally biased region" description="Polar residues" evidence="4">
    <location>
        <begin position="13"/>
        <end position="27"/>
    </location>
</feature>
<dbReference type="OrthoDB" id="784396at2759"/>
<feature type="compositionally biased region" description="Gly residues" evidence="4">
    <location>
        <begin position="177"/>
        <end position="188"/>
    </location>
</feature>
<evidence type="ECO:0000256" key="4">
    <source>
        <dbReference type="SAM" id="MobiDB-lite"/>
    </source>
</evidence>
<feature type="compositionally biased region" description="Polar residues" evidence="4">
    <location>
        <begin position="210"/>
        <end position="221"/>
    </location>
</feature>
<feature type="compositionally biased region" description="Polar residues" evidence="4">
    <location>
        <begin position="35"/>
        <end position="47"/>
    </location>
</feature>
<dbReference type="PANTHER" id="PTHR33402">
    <property type="entry name" value="VQ MOTIF-CONTAINING PROTEIN 11-LIKE"/>
    <property type="match status" value="1"/>
</dbReference>
<evidence type="ECO:0000313" key="6">
    <source>
        <dbReference type="Proteomes" id="UP000813463"/>
    </source>
</evidence>